<dbReference type="SMART" id="SM00199">
    <property type="entry name" value="SCY"/>
    <property type="match status" value="2"/>
</dbReference>
<comment type="similarity">
    <text evidence="2 10">Belongs to the intercrine alpha (chemokine CxC) family.</text>
</comment>
<dbReference type="PANTHER" id="PTHR12015">
    <property type="entry name" value="SMALL INDUCIBLE CYTOKINE A"/>
    <property type="match status" value="1"/>
</dbReference>
<organism evidence="15 16">
    <name type="scientific">Cervus elaphus hippelaphus</name>
    <name type="common">European red deer</name>
    <dbReference type="NCBI Taxonomy" id="46360"/>
    <lineage>
        <taxon>Eukaryota</taxon>
        <taxon>Metazoa</taxon>
        <taxon>Chordata</taxon>
        <taxon>Craniata</taxon>
        <taxon>Vertebrata</taxon>
        <taxon>Euteleostomi</taxon>
        <taxon>Mammalia</taxon>
        <taxon>Eutheria</taxon>
        <taxon>Laurasiatheria</taxon>
        <taxon>Artiodactyla</taxon>
        <taxon>Ruminantia</taxon>
        <taxon>Pecora</taxon>
        <taxon>Cervidae</taxon>
        <taxon>Cervinae</taxon>
        <taxon>Cervus</taxon>
    </lineage>
</organism>
<dbReference type="OrthoDB" id="9937393at2759"/>
<dbReference type="GO" id="GO:0005615">
    <property type="term" value="C:extracellular space"/>
    <property type="evidence" value="ECO:0007669"/>
    <property type="project" value="UniProtKB-UniRule"/>
</dbReference>
<dbReference type="GO" id="GO:0030593">
    <property type="term" value="P:neutrophil chemotaxis"/>
    <property type="evidence" value="ECO:0007669"/>
    <property type="project" value="UniProtKB-ARBA"/>
</dbReference>
<evidence type="ECO:0000256" key="5">
    <source>
        <dbReference type="ARBA" id="ARBA00022525"/>
    </source>
</evidence>
<dbReference type="InterPro" id="IPR001089">
    <property type="entry name" value="Chemokine_CXC"/>
</dbReference>
<dbReference type="GO" id="GO:0006952">
    <property type="term" value="P:defense response"/>
    <property type="evidence" value="ECO:0007669"/>
    <property type="project" value="InterPro"/>
</dbReference>
<comment type="caution">
    <text evidence="15">The sequence shown here is derived from an EMBL/GenBank/DDBJ whole genome shotgun (WGS) entry which is preliminary data.</text>
</comment>
<evidence type="ECO:0000259" key="14">
    <source>
        <dbReference type="SMART" id="SM00199"/>
    </source>
</evidence>
<keyword evidence="5 10" id="KW-0964">Secreted</keyword>
<keyword evidence="7" id="KW-0358">Heparin-binding</keyword>
<evidence type="ECO:0000256" key="2">
    <source>
        <dbReference type="ARBA" id="ARBA00010665"/>
    </source>
</evidence>
<evidence type="ECO:0000313" key="15">
    <source>
        <dbReference type="EMBL" id="OWK13695.1"/>
    </source>
</evidence>
<reference evidence="15 16" key="1">
    <citation type="journal article" date="2018" name="Mol. Genet. Genomics">
        <title>The red deer Cervus elaphus genome CerEla1.0: sequencing, annotating, genes, and chromosomes.</title>
        <authorList>
            <person name="Bana N.A."/>
            <person name="Nyiri A."/>
            <person name="Nagy J."/>
            <person name="Frank K."/>
            <person name="Nagy T."/>
            <person name="Steger V."/>
            <person name="Schiller M."/>
            <person name="Lakatos P."/>
            <person name="Sugar L."/>
            <person name="Horn P."/>
            <person name="Barta E."/>
            <person name="Orosz L."/>
        </authorList>
    </citation>
    <scope>NUCLEOTIDE SEQUENCE [LARGE SCALE GENOMIC DNA]</scope>
    <source>
        <strain evidence="15">Hungarian</strain>
    </source>
</reference>
<keyword evidence="3 10" id="KW-0145">Chemotaxis</keyword>
<dbReference type="GO" id="GO:0006955">
    <property type="term" value="P:immune response"/>
    <property type="evidence" value="ECO:0007669"/>
    <property type="project" value="InterPro"/>
</dbReference>
<dbReference type="GO" id="GO:0008201">
    <property type="term" value="F:heparin binding"/>
    <property type="evidence" value="ECO:0007669"/>
    <property type="project" value="UniProtKB-KW"/>
</dbReference>
<name>A0A212D614_CEREH</name>
<dbReference type="GO" id="GO:0008009">
    <property type="term" value="F:chemokine activity"/>
    <property type="evidence" value="ECO:0007669"/>
    <property type="project" value="InterPro"/>
</dbReference>
<feature type="compositionally biased region" description="Basic and acidic residues" evidence="12">
    <location>
        <begin position="138"/>
        <end position="157"/>
    </location>
</feature>
<dbReference type="PANTHER" id="PTHR12015:SF211">
    <property type="entry name" value="PLATELET FACTOR 4"/>
    <property type="match status" value="1"/>
</dbReference>
<proteinExistence type="inferred from homology"/>
<evidence type="ECO:0000256" key="4">
    <source>
        <dbReference type="ARBA" id="ARBA00022514"/>
    </source>
</evidence>
<feature type="chain" id="PRO_5013210848" description="Multifunctional fusion protein" evidence="13">
    <location>
        <begin position="40"/>
        <end position="294"/>
    </location>
</feature>
<dbReference type="EMBL" id="MKHE01000006">
    <property type="protein sequence ID" value="OWK13695.1"/>
    <property type="molecule type" value="Genomic_DNA"/>
</dbReference>
<comment type="subunit">
    <text evidence="9 11">Homotetramer. Interacts with TNFAIP6 (via Link domain). Interacts with CCR1. Interacts with CXCR3. Interacts with THBD; this interaction enhances generation of activated protein C.</text>
</comment>
<evidence type="ECO:0000256" key="3">
    <source>
        <dbReference type="ARBA" id="ARBA00022500"/>
    </source>
</evidence>
<comment type="subcellular location">
    <subcellularLocation>
        <location evidence="1 10">Secreted</location>
    </subcellularLocation>
</comment>
<feature type="domain" description="Chemokine interleukin-8-like" evidence="14">
    <location>
        <begin position="231"/>
        <end position="291"/>
    </location>
</feature>
<evidence type="ECO:0000256" key="10">
    <source>
        <dbReference type="RuleBase" id="RU361149"/>
    </source>
</evidence>
<dbReference type="PROSITE" id="PS00471">
    <property type="entry name" value="SMALL_CYTOKINES_CXC"/>
    <property type="match status" value="2"/>
</dbReference>
<evidence type="ECO:0000256" key="12">
    <source>
        <dbReference type="SAM" id="MobiDB-lite"/>
    </source>
</evidence>
<dbReference type="InterPro" id="IPR039809">
    <property type="entry name" value="Chemokine_b/g/d"/>
</dbReference>
<evidence type="ECO:0000256" key="1">
    <source>
        <dbReference type="ARBA" id="ARBA00004613"/>
    </source>
</evidence>
<evidence type="ECO:0000256" key="11">
    <source>
        <dbReference type="RuleBase" id="RU364007"/>
    </source>
</evidence>
<evidence type="ECO:0000256" key="9">
    <source>
        <dbReference type="ARBA" id="ARBA00046854"/>
    </source>
</evidence>
<keyword evidence="13" id="KW-0732">Signal</keyword>
<keyword evidence="4 10" id="KW-0202">Cytokine</keyword>
<evidence type="ECO:0000256" key="13">
    <source>
        <dbReference type="SAM" id="SignalP"/>
    </source>
</evidence>
<keyword evidence="16" id="KW-1185">Reference proteome</keyword>
<dbReference type="PRINTS" id="PR00436">
    <property type="entry name" value="INTERLEUKIN8"/>
</dbReference>
<feature type="region of interest" description="Disordered" evidence="12">
    <location>
        <begin position="128"/>
        <end position="163"/>
    </location>
</feature>
<feature type="signal peptide" evidence="13">
    <location>
        <begin position="1"/>
        <end position="39"/>
    </location>
</feature>
<evidence type="ECO:0000256" key="7">
    <source>
        <dbReference type="ARBA" id="ARBA00022674"/>
    </source>
</evidence>
<dbReference type="AlphaFoldDB" id="A0A212D614"/>
<keyword evidence="6" id="KW-0597">Phosphoprotein</keyword>
<dbReference type="InterPro" id="IPR036048">
    <property type="entry name" value="Interleukin_8-like_sf"/>
</dbReference>
<feature type="domain" description="Chemokine interleukin-8-like" evidence="14">
    <location>
        <begin position="51"/>
        <end position="111"/>
    </location>
</feature>
<dbReference type="SUPFAM" id="SSF54117">
    <property type="entry name" value="Interleukin 8-like chemokines"/>
    <property type="match status" value="2"/>
</dbReference>
<gene>
    <name evidence="15" type="ORF">Celaphus_00017399</name>
</gene>
<evidence type="ECO:0000313" key="16">
    <source>
        <dbReference type="Proteomes" id="UP000242450"/>
    </source>
</evidence>
<dbReference type="PRINTS" id="PR00437">
    <property type="entry name" value="SMALLCYTKCXC"/>
</dbReference>
<dbReference type="CDD" id="cd00273">
    <property type="entry name" value="Chemokine_CXC"/>
    <property type="match status" value="2"/>
</dbReference>
<sequence length="294" mass="31606">MSLRPDATSSYTAPSPLPGLQVLLLMSLLLTMLVPSTTGKLSGKARLLHIELRCLCVKTTSGIHPSNIQSLEVNRAGPHCAKVEVIATLKNGKKICLDPEAPRIKKIVQKILEDEPSSAEVSVSAPRFPTLHPKLPKKRTDGGDKMGLERVGNHESAEPQSCCPRAGSRLRRALLRAMNPAVGSRASRPRSSPGLLLLGLLLLPAIALAQESSFPATFVPPPVDPEGGEEDLQCVCLKTTSGIHPRHISSLEVIGAGLHCPSPQLIATLKTGRKICLDQQNPLYKKIIKRLLKS</sequence>
<dbReference type="Pfam" id="PF00048">
    <property type="entry name" value="IL8"/>
    <property type="match status" value="2"/>
</dbReference>
<keyword evidence="8 11" id="KW-1015">Disulfide bond</keyword>
<evidence type="ECO:0000256" key="8">
    <source>
        <dbReference type="ARBA" id="ARBA00023157"/>
    </source>
</evidence>
<dbReference type="GO" id="GO:0042119">
    <property type="term" value="P:neutrophil activation"/>
    <property type="evidence" value="ECO:0007669"/>
    <property type="project" value="UniProtKB-ARBA"/>
</dbReference>
<dbReference type="InterPro" id="IPR033899">
    <property type="entry name" value="CXC_Chemokine_domain"/>
</dbReference>
<accession>A0A212D614</accession>
<dbReference type="InterPro" id="IPR001811">
    <property type="entry name" value="Chemokine_IL8-like_dom"/>
</dbReference>
<dbReference type="InterPro" id="IPR018048">
    <property type="entry name" value="Chemokine_CXC_CS"/>
</dbReference>
<dbReference type="Proteomes" id="UP000242450">
    <property type="component" value="Chromosome 6"/>
</dbReference>
<protein>
    <recommendedName>
        <fullName evidence="10 11">Multifunctional fusion protein</fullName>
    </recommendedName>
    <domain>
        <recommendedName>
            <fullName evidence="11">Platelet factor 4</fullName>
            <shortName evidence="11">PF-4</shortName>
        </recommendedName>
        <alternativeName>
            <fullName evidence="11">C-X-C motif chemokine 4</fullName>
        </alternativeName>
    </domain>
    <domain>
        <recommendedName>
            <fullName evidence="10">C-X-C motif chemokine</fullName>
        </recommendedName>
    </domain>
</protein>
<evidence type="ECO:0000256" key="6">
    <source>
        <dbReference type="ARBA" id="ARBA00022553"/>
    </source>
</evidence>
<dbReference type="FunFam" id="2.40.50.40:FF:000004">
    <property type="entry name" value="C-X-C motif chemokine"/>
    <property type="match status" value="2"/>
</dbReference>
<dbReference type="Gene3D" id="2.40.50.40">
    <property type="match status" value="2"/>
</dbReference>